<dbReference type="SUPFAM" id="SSF51735">
    <property type="entry name" value="NAD(P)-binding Rossmann-fold domains"/>
    <property type="match status" value="1"/>
</dbReference>
<gene>
    <name evidence="5" type="ORF">E2F43_00675</name>
</gene>
<dbReference type="Proteomes" id="UP000295554">
    <property type="component" value="Unassembled WGS sequence"/>
</dbReference>
<dbReference type="CDD" id="cd05233">
    <property type="entry name" value="SDR_c"/>
    <property type="match status" value="1"/>
</dbReference>
<proteinExistence type="inferred from homology"/>
<reference evidence="5 6" key="1">
    <citation type="submission" date="2019-03" db="EMBL/GenBank/DDBJ databases">
        <title>Seongchinamella monodicae gen. nov., sp. nov., a novel member of the Gammaproteobacteria isolated from a tidal mudflat of beach.</title>
        <authorList>
            <person name="Yang H.G."/>
            <person name="Kang J.W."/>
            <person name="Lee S.D."/>
        </authorList>
    </citation>
    <scope>NUCLEOTIDE SEQUENCE [LARGE SCALE GENOMIC DNA]</scope>
    <source>
        <strain evidence="5 6">GH4-78</strain>
    </source>
</reference>
<dbReference type="PIRSF" id="PIRSF000126">
    <property type="entry name" value="11-beta-HSD1"/>
    <property type="match status" value="1"/>
</dbReference>
<dbReference type="Gene3D" id="3.40.50.720">
    <property type="entry name" value="NAD(P)-binding Rossmann-like Domain"/>
    <property type="match status" value="1"/>
</dbReference>
<dbReference type="InterPro" id="IPR057326">
    <property type="entry name" value="KR_dom"/>
</dbReference>
<evidence type="ECO:0000313" key="6">
    <source>
        <dbReference type="Proteomes" id="UP000295554"/>
    </source>
</evidence>
<dbReference type="PROSITE" id="PS00061">
    <property type="entry name" value="ADH_SHORT"/>
    <property type="match status" value="1"/>
</dbReference>
<evidence type="ECO:0000313" key="5">
    <source>
        <dbReference type="EMBL" id="TDG14791.1"/>
    </source>
</evidence>
<feature type="domain" description="Ketoreductase" evidence="4">
    <location>
        <begin position="6"/>
        <end position="183"/>
    </location>
</feature>
<sequence length="251" mass="26959">MAEQKTIALVTGASSGLGEEFCRQLAGRCDMIIAVARRRDRLLALQQELSGQVAVHGVEADLMTVEGVAHTMEMLRQKGPVDILVNNAGFGTYGHFIDLPIGGQRDMVDLHCNATITLTRAALPFMREKGVGHIINVSSLGSFLPGAMLPVYGGSKAFLNYFSLSLQRELADTGIRVQALCPGLVRTEIHEPMKQQGFSPEAFPDEMWMEPGEVVAASLAAMNSDRVLVVPGEGNLKLARMGVQGLLDALG</sequence>
<dbReference type="GO" id="GO:0016020">
    <property type="term" value="C:membrane"/>
    <property type="evidence" value="ECO:0007669"/>
    <property type="project" value="TreeGrafter"/>
</dbReference>
<dbReference type="RefSeq" id="WP_133208956.1">
    <property type="nucleotide sequence ID" value="NZ_SMSE01000001.1"/>
</dbReference>
<dbReference type="PRINTS" id="PR00080">
    <property type="entry name" value="SDRFAMILY"/>
</dbReference>
<comment type="similarity">
    <text evidence="1 3">Belongs to the short-chain dehydrogenases/reductases (SDR) family.</text>
</comment>
<dbReference type="AlphaFoldDB" id="A0A4R5LTY6"/>
<comment type="caution">
    <text evidence="5">The sequence shown here is derived from an EMBL/GenBank/DDBJ whole genome shotgun (WGS) entry which is preliminary data.</text>
</comment>
<dbReference type="InterPro" id="IPR036291">
    <property type="entry name" value="NAD(P)-bd_dom_sf"/>
</dbReference>
<protein>
    <submittedName>
        <fullName evidence="5">SDR family oxidoreductase</fullName>
    </submittedName>
</protein>
<name>A0A4R5LTY6_9GAMM</name>
<accession>A0A4R5LTY6</accession>
<evidence type="ECO:0000256" key="1">
    <source>
        <dbReference type="ARBA" id="ARBA00006484"/>
    </source>
</evidence>
<dbReference type="PANTHER" id="PTHR44196">
    <property type="entry name" value="DEHYDROGENASE/REDUCTASE SDR FAMILY MEMBER 7B"/>
    <property type="match status" value="1"/>
</dbReference>
<keyword evidence="2" id="KW-0560">Oxidoreductase</keyword>
<evidence type="ECO:0000259" key="4">
    <source>
        <dbReference type="SMART" id="SM00822"/>
    </source>
</evidence>
<dbReference type="EMBL" id="SMSE01000001">
    <property type="protein sequence ID" value="TDG14791.1"/>
    <property type="molecule type" value="Genomic_DNA"/>
</dbReference>
<dbReference type="InterPro" id="IPR020904">
    <property type="entry name" value="Sc_DH/Rdtase_CS"/>
</dbReference>
<dbReference type="Pfam" id="PF00106">
    <property type="entry name" value="adh_short"/>
    <property type="match status" value="1"/>
</dbReference>
<dbReference type="PRINTS" id="PR00081">
    <property type="entry name" value="GDHRDH"/>
</dbReference>
<organism evidence="5 6">
    <name type="scientific">Seongchinamella unica</name>
    <dbReference type="NCBI Taxonomy" id="2547392"/>
    <lineage>
        <taxon>Bacteria</taxon>
        <taxon>Pseudomonadati</taxon>
        <taxon>Pseudomonadota</taxon>
        <taxon>Gammaproteobacteria</taxon>
        <taxon>Cellvibrionales</taxon>
        <taxon>Halieaceae</taxon>
        <taxon>Seongchinamella</taxon>
    </lineage>
</organism>
<evidence type="ECO:0000256" key="3">
    <source>
        <dbReference type="RuleBase" id="RU000363"/>
    </source>
</evidence>
<keyword evidence="6" id="KW-1185">Reference proteome</keyword>
<dbReference type="GO" id="GO:0016491">
    <property type="term" value="F:oxidoreductase activity"/>
    <property type="evidence" value="ECO:0007669"/>
    <property type="project" value="UniProtKB-KW"/>
</dbReference>
<evidence type="ECO:0000256" key="2">
    <source>
        <dbReference type="ARBA" id="ARBA00023002"/>
    </source>
</evidence>
<dbReference type="InterPro" id="IPR002347">
    <property type="entry name" value="SDR_fam"/>
</dbReference>
<dbReference type="SMART" id="SM00822">
    <property type="entry name" value="PKS_KR"/>
    <property type="match status" value="1"/>
</dbReference>
<dbReference type="OrthoDB" id="9810734at2"/>
<dbReference type="PANTHER" id="PTHR44196:SF2">
    <property type="entry name" value="SHORT-CHAIN DEHYDROGENASE-RELATED"/>
    <property type="match status" value="1"/>
</dbReference>